<proteinExistence type="predicted"/>
<evidence type="ECO:0000313" key="2">
    <source>
        <dbReference type="Proteomes" id="UP000270094"/>
    </source>
</evidence>
<protein>
    <recommendedName>
        <fullName evidence="3">E3 ubiquitin-protein ligase HECW1/2 N-terminal domain-containing protein</fullName>
    </recommendedName>
</protein>
<accession>A0A3P7J428</accession>
<gene>
    <name evidence="1" type="ORF">SVUK_LOCUS14959</name>
</gene>
<reference evidence="1 2" key="1">
    <citation type="submission" date="2018-11" db="EMBL/GenBank/DDBJ databases">
        <authorList>
            <consortium name="Pathogen Informatics"/>
        </authorList>
    </citation>
    <scope>NUCLEOTIDE SEQUENCE [LARGE SCALE GENOMIC DNA]</scope>
</reference>
<dbReference type="OrthoDB" id="5850074at2759"/>
<sequence>MIVIRRDVASQSKIIPPLCDDRLGVSTNLVYIGEDSSQVIFVSWKLSHEANMIDWIGLFNFGKWRDKEY</sequence>
<evidence type="ECO:0000313" key="1">
    <source>
        <dbReference type="EMBL" id="VDM79961.1"/>
    </source>
</evidence>
<dbReference type="Gene3D" id="2.60.40.2840">
    <property type="match status" value="1"/>
</dbReference>
<keyword evidence="2" id="KW-1185">Reference proteome</keyword>
<evidence type="ECO:0008006" key="3">
    <source>
        <dbReference type="Google" id="ProtNLM"/>
    </source>
</evidence>
<name>A0A3P7J428_STRVU</name>
<dbReference type="EMBL" id="UYYB01106927">
    <property type="protein sequence ID" value="VDM79961.1"/>
    <property type="molecule type" value="Genomic_DNA"/>
</dbReference>
<organism evidence="1 2">
    <name type="scientific">Strongylus vulgaris</name>
    <name type="common">Blood worm</name>
    <dbReference type="NCBI Taxonomy" id="40348"/>
    <lineage>
        <taxon>Eukaryota</taxon>
        <taxon>Metazoa</taxon>
        <taxon>Ecdysozoa</taxon>
        <taxon>Nematoda</taxon>
        <taxon>Chromadorea</taxon>
        <taxon>Rhabditida</taxon>
        <taxon>Rhabditina</taxon>
        <taxon>Rhabditomorpha</taxon>
        <taxon>Strongyloidea</taxon>
        <taxon>Strongylidae</taxon>
        <taxon>Strongylus</taxon>
    </lineage>
</organism>
<dbReference type="Proteomes" id="UP000270094">
    <property type="component" value="Unassembled WGS sequence"/>
</dbReference>
<dbReference type="AlphaFoldDB" id="A0A3P7J428"/>